<organism evidence="2 3">
    <name type="scientific">Linnemannia exigua</name>
    <dbReference type="NCBI Taxonomy" id="604196"/>
    <lineage>
        <taxon>Eukaryota</taxon>
        <taxon>Fungi</taxon>
        <taxon>Fungi incertae sedis</taxon>
        <taxon>Mucoromycota</taxon>
        <taxon>Mortierellomycotina</taxon>
        <taxon>Mortierellomycetes</taxon>
        <taxon>Mortierellales</taxon>
        <taxon>Mortierellaceae</taxon>
        <taxon>Linnemannia</taxon>
    </lineage>
</organism>
<sequence length="218" mass="25379">MQHQTNTNNDHNDALQQQEQQHLHKRTHDQEQEEQEHLSSLLLMQTRRRQKTLSSISNFVPLHILLNQPRGVSFSLTVPKSFTIEQLARQIEAEYAYLVEREVGYSRFPVIECGALFDHVELPRRRRTGGKKAHDSSSIRTSGSRKPSQDYCENDEEEYEDDEDEDEEGDEENEEDDGDSVVDERDEAESRGVQLRFSDRVEDVLERDSTVHVVNIDQ</sequence>
<feature type="compositionally biased region" description="Acidic residues" evidence="1">
    <location>
        <begin position="152"/>
        <end position="187"/>
    </location>
</feature>
<feature type="region of interest" description="Disordered" evidence="1">
    <location>
        <begin position="1"/>
        <end position="37"/>
    </location>
</feature>
<dbReference type="AlphaFoldDB" id="A0AAD4D6R8"/>
<comment type="caution">
    <text evidence="2">The sequence shown here is derived from an EMBL/GenBank/DDBJ whole genome shotgun (WGS) entry which is preliminary data.</text>
</comment>
<evidence type="ECO:0000313" key="3">
    <source>
        <dbReference type="Proteomes" id="UP001194580"/>
    </source>
</evidence>
<name>A0AAD4D6R8_9FUNG</name>
<keyword evidence="3" id="KW-1185">Reference proteome</keyword>
<dbReference type="Proteomes" id="UP001194580">
    <property type="component" value="Unassembled WGS sequence"/>
</dbReference>
<feature type="region of interest" description="Disordered" evidence="1">
    <location>
        <begin position="126"/>
        <end position="195"/>
    </location>
</feature>
<dbReference type="EMBL" id="JAAAIL010001316">
    <property type="protein sequence ID" value="KAG0270758.1"/>
    <property type="molecule type" value="Genomic_DNA"/>
</dbReference>
<evidence type="ECO:0000256" key="1">
    <source>
        <dbReference type="SAM" id="MobiDB-lite"/>
    </source>
</evidence>
<protein>
    <submittedName>
        <fullName evidence="2">Uncharacterized protein</fullName>
    </submittedName>
</protein>
<proteinExistence type="predicted"/>
<reference evidence="2" key="1">
    <citation type="journal article" date="2020" name="Fungal Divers.">
        <title>Resolving the Mortierellaceae phylogeny through synthesis of multi-gene phylogenetics and phylogenomics.</title>
        <authorList>
            <person name="Vandepol N."/>
            <person name="Liber J."/>
            <person name="Desiro A."/>
            <person name="Na H."/>
            <person name="Kennedy M."/>
            <person name="Barry K."/>
            <person name="Grigoriev I.V."/>
            <person name="Miller A.N."/>
            <person name="O'Donnell K."/>
            <person name="Stajich J.E."/>
            <person name="Bonito G."/>
        </authorList>
    </citation>
    <scope>NUCLEOTIDE SEQUENCE</scope>
    <source>
        <strain evidence="2">NRRL 28262</strain>
    </source>
</reference>
<gene>
    <name evidence="2" type="ORF">BGZ95_001554</name>
</gene>
<feature type="non-terminal residue" evidence="2">
    <location>
        <position position="218"/>
    </location>
</feature>
<evidence type="ECO:0000313" key="2">
    <source>
        <dbReference type="EMBL" id="KAG0270758.1"/>
    </source>
</evidence>
<accession>A0AAD4D6R8</accession>
<feature type="compositionally biased region" description="Polar residues" evidence="1">
    <location>
        <begin position="1"/>
        <end position="20"/>
    </location>
</feature>